<feature type="site" description="Transition state stabilizer" evidence="16">
    <location>
        <position position="69"/>
    </location>
</feature>
<dbReference type="AlphaFoldDB" id="A0A5P1EUX1"/>
<dbReference type="GO" id="GO:0005576">
    <property type="term" value="C:extracellular region"/>
    <property type="evidence" value="ECO:0007669"/>
    <property type="project" value="UniProtKB-SubCell"/>
</dbReference>
<keyword evidence="10" id="KW-0325">Glycoprotein</keyword>
<keyword evidence="11" id="KW-0873">Pyrrolidone carboxylic acid</keyword>
<dbReference type="InterPro" id="IPR033905">
    <property type="entry name" value="Secretory_peroxidase"/>
</dbReference>
<reference evidence="21" key="1">
    <citation type="journal article" date="2017" name="Nat. Commun.">
        <title>The asparagus genome sheds light on the origin and evolution of a young Y chromosome.</title>
        <authorList>
            <person name="Harkess A."/>
            <person name="Zhou J."/>
            <person name="Xu C."/>
            <person name="Bowers J.E."/>
            <person name="Van der Hulst R."/>
            <person name="Ayyampalayam S."/>
            <person name="Mercati F."/>
            <person name="Riccardi P."/>
            <person name="McKain M.R."/>
            <person name="Kakrana A."/>
            <person name="Tang H."/>
            <person name="Ray J."/>
            <person name="Groenendijk J."/>
            <person name="Arikit S."/>
            <person name="Mathioni S.M."/>
            <person name="Nakano M."/>
            <person name="Shan H."/>
            <person name="Telgmann-Rauber A."/>
            <person name="Kanno A."/>
            <person name="Yue Z."/>
            <person name="Chen H."/>
            <person name="Li W."/>
            <person name="Chen Y."/>
            <person name="Xu X."/>
            <person name="Zhang Y."/>
            <person name="Luo S."/>
            <person name="Chen H."/>
            <person name="Gao J."/>
            <person name="Mao Z."/>
            <person name="Pires J.C."/>
            <person name="Luo M."/>
            <person name="Kudrna D."/>
            <person name="Wing R.A."/>
            <person name="Meyers B.C."/>
            <person name="Yi K."/>
            <person name="Kong H."/>
            <person name="Lavrijsen P."/>
            <person name="Sunseri F."/>
            <person name="Falavigna A."/>
            <person name="Ye Y."/>
            <person name="Leebens-Mack J.H."/>
            <person name="Chen G."/>
        </authorList>
    </citation>
    <scope>NUCLEOTIDE SEQUENCE [LARGE SCALE GENOMIC DNA]</scope>
    <source>
        <strain evidence="21">cv. DH0086</strain>
    </source>
</reference>
<dbReference type="InterPro" id="IPR019793">
    <property type="entry name" value="Peroxidases_heam-ligand_BS"/>
</dbReference>
<dbReference type="InterPro" id="IPR002016">
    <property type="entry name" value="Haem_peroxidase"/>
</dbReference>
<proteinExistence type="inferred from homology"/>
<evidence type="ECO:0000256" key="11">
    <source>
        <dbReference type="ARBA" id="ARBA00023283"/>
    </source>
</evidence>
<evidence type="ECO:0000256" key="5">
    <source>
        <dbReference type="ARBA" id="ARBA00022723"/>
    </source>
</evidence>
<dbReference type="EC" id="1.11.1.7" evidence="18"/>
<feature type="chain" id="PRO_5024476906" description="Peroxidase" evidence="18">
    <location>
        <begin position="23"/>
        <end position="334"/>
    </location>
</feature>
<dbReference type="GO" id="GO:0046872">
    <property type="term" value="F:metal ion binding"/>
    <property type="evidence" value="ECO:0007669"/>
    <property type="project" value="UniProtKB-UniRule"/>
</dbReference>
<dbReference type="FunFam" id="1.10.520.10:FF:000001">
    <property type="entry name" value="Peroxidase"/>
    <property type="match status" value="1"/>
</dbReference>
<dbReference type="Pfam" id="PF00141">
    <property type="entry name" value="peroxidase"/>
    <property type="match status" value="1"/>
</dbReference>
<dbReference type="EMBL" id="CM007385">
    <property type="protein sequence ID" value="ONK69858.1"/>
    <property type="molecule type" value="Genomic_DNA"/>
</dbReference>
<keyword evidence="6 15" id="KW-0106">Calcium</keyword>
<dbReference type="Gene3D" id="1.10.520.10">
    <property type="match status" value="1"/>
</dbReference>
<feature type="disulfide bond" evidence="17">
    <location>
        <begin position="128"/>
        <end position="329"/>
    </location>
</feature>
<keyword evidence="18" id="KW-0732">Signal</keyword>
<feature type="binding site" evidence="15">
    <location>
        <position position="260"/>
    </location>
    <ligand>
        <name>Ca(2+)</name>
        <dbReference type="ChEBI" id="CHEBI:29108"/>
        <label>2</label>
    </ligand>
</feature>
<evidence type="ECO:0000256" key="15">
    <source>
        <dbReference type="PIRSR" id="PIRSR600823-3"/>
    </source>
</evidence>
<comment type="function">
    <text evidence="18">Removal of H(2)O(2), oxidation of toxic reductants, biosynthesis and degradation of lignin, suberization, auxin catabolism, response to environmental stresses such as wounding, pathogen attack and oxidative stress.</text>
</comment>
<feature type="binding site" evidence="15">
    <location>
        <position position="201"/>
    </location>
    <ligand>
        <name>Ca(2+)</name>
        <dbReference type="ChEBI" id="CHEBI:29108"/>
        <label>2</label>
    </ligand>
</feature>
<dbReference type="SUPFAM" id="SSF48113">
    <property type="entry name" value="Heme-dependent peroxidases"/>
    <property type="match status" value="1"/>
</dbReference>
<evidence type="ECO:0000256" key="1">
    <source>
        <dbReference type="ARBA" id="ARBA00000189"/>
    </source>
</evidence>
<evidence type="ECO:0000256" key="4">
    <source>
        <dbReference type="ARBA" id="ARBA00022617"/>
    </source>
</evidence>
<dbReference type="PANTHER" id="PTHR31388">
    <property type="entry name" value="PEROXIDASE 72-RELATED"/>
    <property type="match status" value="1"/>
</dbReference>
<evidence type="ECO:0000313" key="20">
    <source>
        <dbReference type="EMBL" id="ONK69858.1"/>
    </source>
</evidence>
<keyword evidence="12 18" id="KW-0376">Hydrogen peroxide</keyword>
<feature type="domain" description="Plant heme peroxidase family profile" evidence="19">
    <location>
        <begin position="32"/>
        <end position="333"/>
    </location>
</feature>
<keyword evidence="9 17" id="KW-1015">Disulfide bond</keyword>
<feature type="disulfide bond" evidence="17">
    <location>
        <begin position="42"/>
        <end position="122"/>
    </location>
</feature>
<accession>A0A5P1EUX1</accession>
<evidence type="ECO:0000256" key="10">
    <source>
        <dbReference type="ARBA" id="ARBA00023180"/>
    </source>
</evidence>
<feature type="binding site" description="axial binding residue" evidence="15">
    <location>
        <position position="200"/>
    </location>
    <ligand>
        <name>heme b</name>
        <dbReference type="ChEBI" id="CHEBI:60344"/>
    </ligand>
    <ligandPart>
        <name>Fe</name>
        <dbReference type="ChEBI" id="CHEBI:18248"/>
    </ligandPart>
</feature>
<evidence type="ECO:0000256" key="18">
    <source>
        <dbReference type="RuleBase" id="RU362060"/>
    </source>
</evidence>
<evidence type="ECO:0000256" key="13">
    <source>
        <dbReference type="PIRSR" id="PIRSR600823-1"/>
    </source>
</evidence>
<evidence type="ECO:0000256" key="2">
    <source>
        <dbReference type="ARBA" id="ARBA00006873"/>
    </source>
</evidence>
<dbReference type="CDD" id="cd00693">
    <property type="entry name" value="secretory_peroxidase"/>
    <property type="match status" value="1"/>
</dbReference>
<feature type="binding site" evidence="15">
    <location>
        <position position="95"/>
    </location>
    <ligand>
        <name>Ca(2+)</name>
        <dbReference type="ChEBI" id="CHEBI:29108"/>
        <label>1</label>
    </ligand>
</feature>
<dbReference type="PROSITE" id="PS00435">
    <property type="entry name" value="PEROXIDASE_1"/>
    <property type="match status" value="1"/>
</dbReference>
<dbReference type="Gramene" id="ONK69858">
    <property type="protein sequence ID" value="ONK69858"/>
    <property type="gene ID" value="A4U43_C05F27500"/>
</dbReference>
<comment type="cofactor">
    <cofactor evidence="15 18">
        <name>Ca(2+)</name>
        <dbReference type="ChEBI" id="CHEBI:29108"/>
    </cofactor>
    <text evidence="15 18">Binds 2 calcium ions per subunit.</text>
</comment>
<protein>
    <recommendedName>
        <fullName evidence="18">Peroxidase</fullName>
        <ecNumber evidence="18">1.11.1.7</ecNumber>
    </recommendedName>
</protein>
<name>A0A5P1EUX1_ASPOF</name>
<feature type="binding site" evidence="15">
    <location>
        <position position="83"/>
    </location>
    <ligand>
        <name>Ca(2+)</name>
        <dbReference type="ChEBI" id="CHEBI:29108"/>
        <label>1</label>
    </ligand>
</feature>
<keyword evidence="3 18" id="KW-0575">Peroxidase</keyword>
<comment type="similarity">
    <text evidence="2">Belongs to the peroxidase family. Ascorbate peroxidase subfamily.</text>
</comment>
<dbReference type="GO" id="GO:0020037">
    <property type="term" value="F:heme binding"/>
    <property type="evidence" value="ECO:0007669"/>
    <property type="project" value="UniProtKB-UniRule"/>
</dbReference>
<dbReference type="GO" id="GO:0042744">
    <property type="term" value="P:hydrogen peroxide catabolic process"/>
    <property type="evidence" value="ECO:0007669"/>
    <property type="project" value="UniProtKB-KW"/>
</dbReference>
<dbReference type="PANTHER" id="PTHR31388:SF3">
    <property type="entry name" value="PEROXIDASE 72"/>
    <property type="match status" value="1"/>
</dbReference>
<evidence type="ECO:0000256" key="17">
    <source>
        <dbReference type="PIRSR" id="PIRSR600823-5"/>
    </source>
</evidence>
<dbReference type="GO" id="GO:0006979">
    <property type="term" value="P:response to oxidative stress"/>
    <property type="evidence" value="ECO:0007669"/>
    <property type="project" value="UniProtKB-UniRule"/>
</dbReference>
<feature type="active site" description="Proton acceptor" evidence="13">
    <location>
        <position position="73"/>
    </location>
</feature>
<feature type="disulfide bond" evidence="17">
    <location>
        <begin position="207"/>
        <end position="239"/>
    </location>
</feature>
<evidence type="ECO:0000259" key="19">
    <source>
        <dbReference type="PROSITE" id="PS50873"/>
    </source>
</evidence>
<dbReference type="PRINTS" id="PR00461">
    <property type="entry name" value="PLPEROXIDASE"/>
</dbReference>
<feature type="signal peptide" evidence="18">
    <location>
        <begin position="1"/>
        <end position="22"/>
    </location>
</feature>
<feature type="binding site" evidence="15">
    <location>
        <position position="79"/>
    </location>
    <ligand>
        <name>Ca(2+)</name>
        <dbReference type="ChEBI" id="CHEBI:29108"/>
        <label>1</label>
    </ligand>
</feature>
<keyword evidence="7 18" id="KW-0560">Oxidoreductase</keyword>
<keyword evidence="4 18" id="KW-0349">Heme</keyword>
<evidence type="ECO:0000256" key="16">
    <source>
        <dbReference type="PIRSR" id="PIRSR600823-4"/>
    </source>
</evidence>
<evidence type="ECO:0000256" key="12">
    <source>
        <dbReference type="ARBA" id="ARBA00023324"/>
    </source>
</evidence>
<feature type="disulfide bond" evidence="17">
    <location>
        <begin position="75"/>
        <end position="80"/>
    </location>
</feature>
<evidence type="ECO:0000256" key="9">
    <source>
        <dbReference type="ARBA" id="ARBA00023157"/>
    </source>
</evidence>
<evidence type="ECO:0000256" key="8">
    <source>
        <dbReference type="ARBA" id="ARBA00023004"/>
    </source>
</evidence>
<keyword evidence="18" id="KW-0964">Secreted</keyword>
<dbReference type="InterPro" id="IPR000823">
    <property type="entry name" value="Peroxidase_pln"/>
</dbReference>
<feature type="binding site" evidence="15">
    <location>
        <position position="252"/>
    </location>
    <ligand>
        <name>Ca(2+)</name>
        <dbReference type="ChEBI" id="CHEBI:29108"/>
        <label>2</label>
    </ligand>
</feature>
<keyword evidence="8 15" id="KW-0408">Iron</keyword>
<evidence type="ECO:0000313" key="21">
    <source>
        <dbReference type="Proteomes" id="UP000243459"/>
    </source>
</evidence>
<dbReference type="PROSITE" id="PS00436">
    <property type="entry name" value="PEROXIDASE_2"/>
    <property type="match status" value="1"/>
</dbReference>
<dbReference type="PROSITE" id="PS50873">
    <property type="entry name" value="PEROXIDASE_4"/>
    <property type="match status" value="1"/>
</dbReference>
<keyword evidence="5 15" id="KW-0479">Metal-binding</keyword>
<feature type="binding site" evidence="15">
    <location>
        <position position="74"/>
    </location>
    <ligand>
        <name>Ca(2+)</name>
        <dbReference type="ChEBI" id="CHEBI:29108"/>
        <label>1</label>
    </ligand>
</feature>
<dbReference type="FunFam" id="1.10.420.10:FF:000001">
    <property type="entry name" value="Peroxidase"/>
    <property type="match status" value="1"/>
</dbReference>
<comment type="catalytic activity">
    <reaction evidence="1 18">
        <text>2 a phenolic donor + H2O2 = 2 a phenolic radical donor + 2 H2O</text>
        <dbReference type="Rhea" id="RHEA:56136"/>
        <dbReference type="ChEBI" id="CHEBI:15377"/>
        <dbReference type="ChEBI" id="CHEBI:16240"/>
        <dbReference type="ChEBI" id="CHEBI:139520"/>
        <dbReference type="ChEBI" id="CHEBI:139521"/>
        <dbReference type="EC" id="1.11.1.7"/>
    </reaction>
</comment>
<dbReference type="OrthoDB" id="2113341at2759"/>
<feature type="binding site" evidence="15">
    <location>
        <position position="81"/>
    </location>
    <ligand>
        <name>Ca(2+)</name>
        <dbReference type="ChEBI" id="CHEBI:29108"/>
        <label>1</label>
    </ligand>
</feature>
<keyword evidence="21" id="KW-1185">Reference proteome</keyword>
<evidence type="ECO:0000256" key="14">
    <source>
        <dbReference type="PIRSR" id="PIRSR600823-2"/>
    </source>
</evidence>
<dbReference type="InterPro" id="IPR010255">
    <property type="entry name" value="Haem_peroxidase_sf"/>
</dbReference>
<feature type="binding site" evidence="14">
    <location>
        <position position="170"/>
    </location>
    <ligand>
        <name>substrate</name>
    </ligand>
</feature>
<dbReference type="PRINTS" id="PR00458">
    <property type="entry name" value="PEROXIDASE"/>
</dbReference>
<evidence type="ECO:0000256" key="7">
    <source>
        <dbReference type="ARBA" id="ARBA00023002"/>
    </source>
</evidence>
<comment type="similarity">
    <text evidence="18">Belongs to the peroxidase family. Classical plant (class III) peroxidase subfamily.</text>
</comment>
<evidence type="ECO:0000256" key="3">
    <source>
        <dbReference type="ARBA" id="ARBA00022559"/>
    </source>
</evidence>
<dbReference type="OMA" id="RRVNHAY"/>
<comment type="cofactor">
    <cofactor evidence="15 18">
        <name>heme b</name>
        <dbReference type="ChEBI" id="CHEBI:60344"/>
    </cofactor>
    <text evidence="15 18">Binds 1 heme b (iron(II)-protoporphyrin IX) group per subunit.</text>
</comment>
<dbReference type="InterPro" id="IPR019794">
    <property type="entry name" value="Peroxidases_AS"/>
</dbReference>
<comment type="subcellular location">
    <subcellularLocation>
        <location evidence="18">Secreted</location>
    </subcellularLocation>
</comment>
<feature type="binding site" evidence="15">
    <location>
        <position position="77"/>
    </location>
    <ligand>
        <name>Ca(2+)</name>
        <dbReference type="ChEBI" id="CHEBI:29108"/>
        <label>1</label>
    </ligand>
</feature>
<organism evidence="20 21">
    <name type="scientific">Asparagus officinalis</name>
    <name type="common">Garden asparagus</name>
    <dbReference type="NCBI Taxonomy" id="4686"/>
    <lineage>
        <taxon>Eukaryota</taxon>
        <taxon>Viridiplantae</taxon>
        <taxon>Streptophyta</taxon>
        <taxon>Embryophyta</taxon>
        <taxon>Tracheophyta</taxon>
        <taxon>Spermatophyta</taxon>
        <taxon>Magnoliopsida</taxon>
        <taxon>Liliopsida</taxon>
        <taxon>Asparagales</taxon>
        <taxon>Asparagaceae</taxon>
        <taxon>Asparagoideae</taxon>
        <taxon>Asparagus</taxon>
    </lineage>
</organism>
<sequence>MALSMNLLLVFTSLALVPLCFASYGGPSSSGFLYPQFYDHSCPKAQEIVKSVVEKAFYEDRRMAASLLRLHFHDCFVKGCDGSVLLDSSGTIISEKGSNPNRNSARGFEVIDEIKAAIEEECPETVSCADILAIAARDSTVLTGGPNWEVPLGRRDSLGASLSGSNQNIPAPNNTLPTIITKFKLKGLDIVDLVALSGAHTIGDSRCTSFRQRLYNQTGNGLPDPTLDPSYAAELKQRCPKSGGDQNLFVLDCVSPFKFDNFYFKNLIDKKGLLSSDEILFTQSPATMELVKKYAESNELFFDHFAKSMVKMGNITPLTGKRGEIRKICRRVNH</sequence>
<dbReference type="Gene3D" id="1.10.420.10">
    <property type="entry name" value="Peroxidase, domain 2"/>
    <property type="match status" value="1"/>
</dbReference>
<dbReference type="GO" id="GO:0140825">
    <property type="term" value="F:lactoperoxidase activity"/>
    <property type="evidence" value="ECO:0007669"/>
    <property type="project" value="UniProtKB-EC"/>
</dbReference>
<dbReference type="Proteomes" id="UP000243459">
    <property type="component" value="Chromosome 5"/>
</dbReference>
<evidence type="ECO:0000256" key="6">
    <source>
        <dbReference type="ARBA" id="ARBA00022837"/>
    </source>
</evidence>
<gene>
    <name evidence="20" type="ORF">A4U43_C05F27500</name>
</gene>